<comment type="catalytic activity">
    <reaction evidence="7">
        <text>a peptidoglycan chain = a peptidoglycan chain with N-acetyl-1,6-anhydromuramyl-[peptide] at the reducing end + a peptidoglycan chain with N-acetylglucosamine at the non-reducing end.</text>
        <dbReference type="EC" id="4.2.2.29"/>
    </reaction>
</comment>
<dbReference type="PANTHER" id="PTHR30518">
    <property type="entry name" value="ENDOLYTIC MUREIN TRANSGLYCOSYLASE"/>
    <property type="match status" value="1"/>
</dbReference>
<evidence type="ECO:0000313" key="9">
    <source>
        <dbReference type="Proteomes" id="UP000216311"/>
    </source>
</evidence>
<organism evidence="8 9">
    <name type="scientific">Enemella dayhoffiae</name>
    <dbReference type="NCBI Taxonomy" id="2016507"/>
    <lineage>
        <taxon>Bacteria</taxon>
        <taxon>Bacillati</taxon>
        <taxon>Actinomycetota</taxon>
        <taxon>Actinomycetes</taxon>
        <taxon>Propionibacteriales</taxon>
        <taxon>Propionibacteriaceae</taxon>
        <taxon>Enemella</taxon>
    </lineage>
</organism>
<evidence type="ECO:0000313" key="8">
    <source>
        <dbReference type="EMBL" id="OYO24295.1"/>
    </source>
</evidence>
<evidence type="ECO:0000256" key="2">
    <source>
        <dbReference type="ARBA" id="ARBA00022692"/>
    </source>
</evidence>
<dbReference type="CDD" id="cd08010">
    <property type="entry name" value="MltG_like"/>
    <property type="match status" value="1"/>
</dbReference>
<keyword evidence="4 7" id="KW-0472">Membrane</keyword>
<keyword evidence="2 7" id="KW-0812">Transmembrane</keyword>
<evidence type="ECO:0000256" key="7">
    <source>
        <dbReference type="HAMAP-Rule" id="MF_02065"/>
    </source>
</evidence>
<dbReference type="Gene3D" id="3.30.1490.480">
    <property type="entry name" value="Endolytic murein transglycosylase"/>
    <property type="match status" value="1"/>
</dbReference>
<proteinExistence type="inferred from homology"/>
<dbReference type="GO" id="GO:0005886">
    <property type="term" value="C:plasma membrane"/>
    <property type="evidence" value="ECO:0007669"/>
    <property type="project" value="UniProtKB-SubCell"/>
</dbReference>
<dbReference type="GO" id="GO:0008932">
    <property type="term" value="F:lytic endotransglycosylase activity"/>
    <property type="evidence" value="ECO:0007669"/>
    <property type="project" value="UniProtKB-UniRule"/>
</dbReference>
<dbReference type="GO" id="GO:0009252">
    <property type="term" value="P:peptidoglycan biosynthetic process"/>
    <property type="evidence" value="ECO:0007669"/>
    <property type="project" value="UniProtKB-UniRule"/>
</dbReference>
<keyword evidence="9" id="KW-1185">Reference proteome</keyword>
<dbReference type="EC" id="4.2.2.29" evidence="7"/>
<dbReference type="HAMAP" id="MF_02065">
    <property type="entry name" value="MltG"/>
    <property type="match status" value="1"/>
</dbReference>
<dbReference type="GO" id="GO:0071555">
    <property type="term" value="P:cell wall organization"/>
    <property type="evidence" value="ECO:0007669"/>
    <property type="project" value="UniProtKB-KW"/>
</dbReference>
<evidence type="ECO:0000256" key="6">
    <source>
        <dbReference type="ARBA" id="ARBA00023316"/>
    </source>
</evidence>
<feature type="transmembrane region" description="Helical" evidence="7">
    <location>
        <begin position="20"/>
        <end position="38"/>
    </location>
</feature>
<evidence type="ECO:0000256" key="1">
    <source>
        <dbReference type="ARBA" id="ARBA00022475"/>
    </source>
</evidence>
<evidence type="ECO:0000256" key="3">
    <source>
        <dbReference type="ARBA" id="ARBA00022989"/>
    </source>
</evidence>
<comment type="subcellular location">
    <subcellularLocation>
        <location evidence="7">Cell membrane</location>
        <topology evidence="7">Single-pass membrane protein</topology>
    </subcellularLocation>
</comment>
<accession>A0A255H9N8</accession>
<keyword evidence="1 7" id="KW-1003">Cell membrane</keyword>
<dbReference type="PANTHER" id="PTHR30518:SF2">
    <property type="entry name" value="ENDOLYTIC MUREIN TRANSGLYCOSYLASE"/>
    <property type="match status" value="1"/>
</dbReference>
<gene>
    <name evidence="7" type="primary">mltG</name>
    <name evidence="8" type="ORF">CGZ93_04120</name>
</gene>
<keyword evidence="5 7" id="KW-0456">Lyase</keyword>
<comment type="caution">
    <text evidence="8">The sequence shown here is derived from an EMBL/GenBank/DDBJ whole genome shotgun (WGS) entry which is preliminary data.</text>
</comment>
<comment type="similarity">
    <text evidence="7">Belongs to the transglycosylase MltG family.</text>
</comment>
<dbReference type="AlphaFoldDB" id="A0A255H9N8"/>
<dbReference type="EMBL" id="NMVQ01000004">
    <property type="protein sequence ID" value="OYO24295.1"/>
    <property type="molecule type" value="Genomic_DNA"/>
</dbReference>
<dbReference type="InterPro" id="IPR003770">
    <property type="entry name" value="MLTG-like"/>
</dbReference>
<protein>
    <recommendedName>
        <fullName evidence="7">Endolytic murein transglycosylase</fullName>
        <ecNumber evidence="7">4.2.2.29</ecNumber>
    </recommendedName>
    <alternativeName>
        <fullName evidence="7">Peptidoglycan lytic transglycosylase</fullName>
    </alternativeName>
    <alternativeName>
        <fullName evidence="7">Peptidoglycan polymerization terminase</fullName>
    </alternativeName>
</protein>
<comment type="function">
    <text evidence="7">Functions as a peptidoglycan terminase that cleaves nascent peptidoglycan strands endolytically to terminate their elongation.</text>
</comment>
<evidence type="ECO:0000256" key="5">
    <source>
        <dbReference type="ARBA" id="ARBA00023239"/>
    </source>
</evidence>
<keyword evidence="6 7" id="KW-0961">Cell wall biogenesis/degradation</keyword>
<dbReference type="Pfam" id="PF02618">
    <property type="entry name" value="YceG"/>
    <property type="match status" value="1"/>
</dbReference>
<dbReference type="Proteomes" id="UP000216311">
    <property type="component" value="Unassembled WGS sequence"/>
</dbReference>
<name>A0A255H9N8_9ACTN</name>
<dbReference type="NCBIfam" id="TIGR00247">
    <property type="entry name" value="endolytic transglycosylase MltG"/>
    <property type="match status" value="1"/>
</dbReference>
<sequence>MDPEHERRNWSEVARHAKSAFAVILSLVILVGGGLFAYNKVSSAVTSAFAVEDYPGPGDKEVSIEIPQGSTVDEIGSILKDHDVIASTDAFDKAKTSFPNINQLQAGIYALKTKMPARDAIQAMLDAGVKGGRKFLIREGLRIGEQVTELSRQTAIPEDKYREVLPKGAEYGLSPLANGNPEGFLFPDTYEMSGNDPRAALKQMTANFNRKAGEVQLEAKAAQLKRNPRDLVIVASIIEAEVRRPEDRAKVARVLYNRLDSGMKLQLDTTVEYANNKPRGAGATTSDAERANPSPYNTYVHAGLPAGPIGAPGKQALEAAANPVPGNWKFFVAVNLDTGETLFADDFNGHQANVKKFQEWCQANPGKC</sequence>
<feature type="site" description="Important for catalytic activity" evidence="7">
    <location>
        <position position="241"/>
    </location>
</feature>
<reference evidence="8 9" key="1">
    <citation type="submission" date="2017-07" db="EMBL/GenBank/DDBJ databases">
        <title>Draft whole genome sequences of clinical Proprionibacteriaceae strains.</title>
        <authorList>
            <person name="Bernier A.-M."/>
            <person name="Bernard K."/>
            <person name="Domingo M.-C."/>
        </authorList>
    </citation>
    <scope>NUCLEOTIDE SEQUENCE [LARGE SCALE GENOMIC DNA]</scope>
    <source>
        <strain evidence="8 9">NML 130396</strain>
    </source>
</reference>
<keyword evidence="3 7" id="KW-1133">Transmembrane helix</keyword>
<evidence type="ECO:0000256" key="4">
    <source>
        <dbReference type="ARBA" id="ARBA00023136"/>
    </source>
</evidence>